<protein>
    <submittedName>
        <fullName evidence="2">Uncharacterized protein</fullName>
    </submittedName>
</protein>
<keyword evidence="1" id="KW-1133">Transmembrane helix</keyword>
<accession>A0ABT0M6U1</accession>
<gene>
    <name evidence="2" type="ORF">M3N64_00230</name>
</gene>
<evidence type="ECO:0000313" key="2">
    <source>
        <dbReference type="EMBL" id="MCL1630383.1"/>
    </source>
</evidence>
<comment type="caution">
    <text evidence="2">The sequence shown here is derived from an EMBL/GenBank/DDBJ whole genome shotgun (WGS) entry which is preliminary data.</text>
</comment>
<organism evidence="2 3">
    <name type="scientific">Sporolactobacillus mangiferae</name>
    <dbReference type="NCBI Taxonomy" id="2940498"/>
    <lineage>
        <taxon>Bacteria</taxon>
        <taxon>Bacillati</taxon>
        <taxon>Bacillota</taxon>
        <taxon>Bacilli</taxon>
        <taxon>Bacillales</taxon>
        <taxon>Sporolactobacillaceae</taxon>
        <taxon>Sporolactobacillus</taxon>
    </lineage>
</organism>
<dbReference type="RefSeq" id="WP_249094495.1">
    <property type="nucleotide sequence ID" value="NZ_JAMAST010000001.1"/>
</dbReference>
<dbReference type="Proteomes" id="UP001203004">
    <property type="component" value="Unassembled WGS sequence"/>
</dbReference>
<proteinExistence type="predicted"/>
<keyword evidence="3" id="KW-1185">Reference proteome</keyword>
<dbReference type="EMBL" id="JAMAST010000001">
    <property type="protein sequence ID" value="MCL1630383.1"/>
    <property type="molecule type" value="Genomic_DNA"/>
</dbReference>
<sequence>MARRNACISAILWAITALFLMNRRRVIIECAALLAANVFLFRWMRANDETDG</sequence>
<evidence type="ECO:0000313" key="3">
    <source>
        <dbReference type="Proteomes" id="UP001203004"/>
    </source>
</evidence>
<feature type="transmembrane region" description="Helical" evidence="1">
    <location>
        <begin position="26"/>
        <end position="44"/>
    </location>
</feature>
<keyword evidence="1" id="KW-0472">Membrane</keyword>
<keyword evidence="1" id="KW-0812">Transmembrane</keyword>
<name>A0ABT0M6U1_9BACL</name>
<evidence type="ECO:0000256" key="1">
    <source>
        <dbReference type="SAM" id="Phobius"/>
    </source>
</evidence>
<reference evidence="2 3" key="1">
    <citation type="submission" date="2022-05" db="EMBL/GenBank/DDBJ databases">
        <title>Sporolactobacillus sp nov CPB3-1, isolated from tree bark (Mangifera indica L.).</title>
        <authorList>
            <person name="Phuengjayaem S."/>
            <person name="Tanasupawat S."/>
        </authorList>
    </citation>
    <scope>NUCLEOTIDE SEQUENCE [LARGE SCALE GENOMIC DNA]</scope>
    <source>
        <strain evidence="2 3">CPB3-1</strain>
    </source>
</reference>